<proteinExistence type="predicted"/>
<dbReference type="InterPro" id="IPR011990">
    <property type="entry name" value="TPR-like_helical_dom_sf"/>
</dbReference>
<keyword evidence="2 3" id="KW-0802">TPR repeat</keyword>
<dbReference type="Gramene" id="GBG64438">
    <property type="protein sequence ID" value="GBG64438"/>
    <property type="gene ID" value="CBR_g44323"/>
</dbReference>
<dbReference type="GO" id="GO:0051879">
    <property type="term" value="F:Hsp90 protein binding"/>
    <property type="evidence" value="ECO:0007669"/>
    <property type="project" value="TreeGrafter"/>
</dbReference>
<comment type="caution">
    <text evidence="6">The sequence shown here is derived from an EMBL/GenBank/DDBJ whole genome shotgun (WGS) entry which is preliminary data.</text>
</comment>
<dbReference type="InterPro" id="IPR056924">
    <property type="entry name" value="SH3_Tf2-1"/>
</dbReference>
<organism evidence="6 7">
    <name type="scientific">Chara braunii</name>
    <name type="common">Braun's stonewort</name>
    <dbReference type="NCBI Taxonomy" id="69332"/>
    <lineage>
        <taxon>Eukaryota</taxon>
        <taxon>Viridiplantae</taxon>
        <taxon>Streptophyta</taxon>
        <taxon>Charophyceae</taxon>
        <taxon>Charales</taxon>
        <taxon>Characeae</taxon>
        <taxon>Chara</taxon>
    </lineage>
</organism>
<dbReference type="PANTHER" id="PTHR22904:SF523">
    <property type="entry name" value="STRESS-INDUCED-PHOSPHOPROTEIN 1"/>
    <property type="match status" value="1"/>
</dbReference>
<feature type="domain" description="Tf2-1-like SH3-like" evidence="5">
    <location>
        <begin position="17"/>
        <end position="80"/>
    </location>
</feature>
<dbReference type="Pfam" id="PF24626">
    <property type="entry name" value="SH3_Tf2-1"/>
    <property type="match status" value="1"/>
</dbReference>
<dbReference type="PROSITE" id="PS50005">
    <property type="entry name" value="TPR"/>
    <property type="match status" value="1"/>
</dbReference>
<name>A0A388K316_CHABU</name>
<sequence length="249" mass="28737">MIEQANRHRRPSTFKEGDLVWVKSKEFSLEKDVSQKLLPVYFGPWEVLKVTGDAKGPSYRIDVPPHLKTYPVFHASKQLPYVEGNGFPNRPIMIPRSMEGRYDVDRIIEHGYFSTRGRGRPQKQFKTLSLKPDWPKGYSRVGAALMGLNRYEEAIEVYEKGLKLDKENENLKEGLEQAKVLKEKEDQEDAKHGRHKFRKRKVEKDGSGPEEDIMSKKQDNSKRRSDGKRKKTQSLLSFDCEGEAPSADE</sequence>
<dbReference type="PANTHER" id="PTHR22904">
    <property type="entry name" value="TPR REPEAT CONTAINING PROTEIN"/>
    <property type="match status" value="1"/>
</dbReference>
<dbReference type="SMART" id="SM00028">
    <property type="entry name" value="TPR"/>
    <property type="match status" value="1"/>
</dbReference>
<dbReference type="SUPFAM" id="SSF48452">
    <property type="entry name" value="TPR-like"/>
    <property type="match status" value="1"/>
</dbReference>
<dbReference type="STRING" id="69332.A0A388K316"/>
<dbReference type="Gene3D" id="1.25.40.10">
    <property type="entry name" value="Tetratricopeptide repeat domain"/>
    <property type="match status" value="1"/>
</dbReference>
<feature type="compositionally biased region" description="Basic and acidic residues" evidence="4">
    <location>
        <begin position="182"/>
        <end position="191"/>
    </location>
</feature>
<dbReference type="Proteomes" id="UP000265515">
    <property type="component" value="Unassembled WGS sequence"/>
</dbReference>
<evidence type="ECO:0000256" key="1">
    <source>
        <dbReference type="ARBA" id="ARBA00022737"/>
    </source>
</evidence>
<evidence type="ECO:0000313" key="7">
    <source>
        <dbReference type="Proteomes" id="UP000265515"/>
    </source>
</evidence>
<reference evidence="6 7" key="1">
    <citation type="journal article" date="2018" name="Cell">
        <title>The Chara Genome: Secondary Complexity and Implications for Plant Terrestrialization.</title>
        <authorList>
            <person name="Nishiyama T."/>
            <person name="Sakayama H."/>
            <person name="Vries J.D."/>
            <person name="Buschmann H."/>
            <person name="Saint-Marcoux D."/>
            <person name="Ullrich K.K."/>
            <person name="Haas F.B."/>
            <person name="Vanderstraeten L."/>
            <person name="Becker D."/>
            <person name="Lang D."/>
            <person name="Vosolsobe S."/>
            <person name="Rombauts S."/>
            <person name="Wilhelmsson P.K.I."/>
            <person name="Janitza P."/>
            <person name="Kern R."/>
            <person name="Heyl A."/>
            <person name="Rumpler F."/>
            <person name="Villalobos L.I.A.C."/>
            <person name="Clay J.M."/>
            <person name="Skokan R."/>
            <person name="Toyoda A."/>
            <person name="Suzuki Y."/>
            <person name="Kagoshima H."/>
            <person name="Schijlen E."/>
            <person name="Tajeshwar N."/>
            <person name="Catarino B."/>
            <person name="Hetherington A.J."/>
            <person name="Saltykova A."/>
            <person name="Bonnot C."/>
            <person name="Breuninger H."/>
            <person name="Symeonidi A."/>
            <person name="Radhakrishnan G.V."/>
            <person name="Van Nieuwerburgh F."/>
            <person name="Deforce D."/>
            <person name="Chang C."/>
            <person name="Karol K.G."/>
            <person name="Hedrich R."/>
            <person name="Ulvskov P."/>
            <person name="Glockner G."/>
            <person name="Delwiche C.F."/>
            <person name="Petrasek J."/>
            <person name="Van de Peer Y."/>
            <person name="Friml J."/>
            <person name="Beilby M."/>
            <person name="Dolan L."/>
            <person name="Kohara Y."/>
            <person name="Sugano S."/>
            <person name="Fujiyama A."/>
            <person name="Delaux P.-M."/>
            <person name="Quint M."/>
            <person name="TheiBen G."/>
            <person name="Hagemann M."/>
            <person name="Harholt J."/>
            <person name="Dunand C."/>
            <person name="Zachgo S."/>
            <person name="Langdale J."/>
            <person name="Maumus F."/>
            <person name="Straeten D.V.D."/>
            <person name="Gould S.B."/>
            <person name="Rensing S.A."/>
        </authorList>
    </citation>
    <scope>NUCLEOTIDE SEQUENCE [LARGE SCALE GENOMIC DNA]</scope>
    <source>
        <strain evidence="6 7">S276</strain>
    </source>
</reference>
<evidence type="ECO:0000259" key="5">
    <source>
        <dbReference type="Pfam" id="PF24626"/>
    </source>
</evidence>
<accession>A0A388K316</accession>
<dbReference type="InterPro" id="IPR013105">
    <property type="entry name" value="TPR_2"/>
</dbReference>
<feature type="repeat" description="TPR" evidence="3">
    <location>
        <begin position="135"/>
        <end position="168"/>
    </location>
</feature>
<feature type="region of interest" description="Disordered" evidence="4">
    <location>
        <begin position="182"/>
        <end position="249"/>
    </location>
</feature>
<keyword evidence="1" id="KW-0677">Repeat</keyword>
<feature type="compositionally biased region" description="Acidic residues" evidence="4">
    <location>
        <begin position="240"/>
        <end position="249"/>
    </location>
</feature>
<protein>
    <recommendedName>
        <fullName evidence="5">Tf2-1-like SH3-like domain-containing protein</fullName>
    </recommendedName>
</protein>
<dbReference type="OrthoDB" id="2423701at2759"/>
<dbReference type="InterPro" id="IPR019734">
    <property type="entry name" value="TPR_rpt"/>
</dbReference>
<dbReference type="EMBL" id="BFEA01000050">
    <property type="protein sequence ID" value="GBG64438.1"/>
    <property type="molecule type" value="Genomic_DNA"/>
</dbReference>
<evidence type="ECO:0000313" key="6">
    <source>
        <dbReference type="EMBL" id="GBG64438.1"/>
    </source>
</evidence>
<evidence type="ECO:0000256" key="3">
    <source>
        <dbReference type="PROSITE-ProRule" id="PRU00339"/>
    </source>
</evidence>
<evidence type="ECO:0000256" key="4">
    <source>
        <dbReference type="SAM" id="MobiDB-lite"/>
    </source>
</evidence>
<dbReference type="AlphaFoldDB" id="A0A388K316"/>
<gene>
    <name evidence="6" type="ORF">CBR_g44323</name>
</gene>
<dbReference type="PROSITE" id="PS50293">
    <property type="entry name" value="TPR_REGION"/>
    <property type="match status" value="1"/>
</dbReference>
<evidence type="ECO:0000256" key="2">
    <source>
        <dbReference type="ARBA" id="ARBA00022803"/>
    </source>
</evidence>
<feature type="compositionally biased region" description="Basic and acidic residues" evidence="4">
    <location>
        <begin position="202"/>
        <end position="224"/>
    </location>
</feature>
<dbReference type="Pfam" id="PF07719">
    <property type="entry name" value="TPR_2"/>
    <property type="match status" value="1"/>
</dbReference>
<keyword evidence="7" id="KW-1185">Reference proteome</keyword>
<feature type="compositionally biased region" description="Basic residues" evidence="4">
    <location>
        <begin position="192"/>
        <end position="201"/>
    </location>
</feature>